<dbReference type="EMBL" id="BAAATA010000048">
    <property type="protein sequence ID" value="GAA2509488.1"/>
    <property type="molecule type" value="Genomic_DNA"/>
</dbReference>
<accession>A0ABN3MV74</accession>
<sequence length="64" mass="6925">MGFDAVECHSRPAWTGTWMRIYRVALRLGLPGGDTALAGLQGEALRRLPTAHLLRRVAVTAVAP</sequence>
<comment type="caution">
    <text evidence="1">The sequence shown here is derived from an EMBL/GenBank/DDBJ whole genome shotgun (WGS) entry which is preliminary data.</text>
</comment>
<name>A0ABN3MV74_9ACTN</name>
<organism evidence="1 2">
    <name type="scientific">Streptomyces thermolineatus</name>
    <dbReference type="NCBI Taxonomy" id="44033"/>
    <lineage>
        <taxon>Bacteria</taxon>
        <taxon>Bacillati</taxon>
        <taxon>Actinomycetota</taxon>
        <taxon>Actinomycetes</taxon>
        <taxon>Kitasatosporales</taxon>
        <taxon>Streptomycetaceae</taxon>
        <taxon>Streptomyces</taxon>
    </lineage>
</organism>
<keyword evidence="2" id="KW-1185">Reference proteome</keyword>
<proteinExistence type="predicted"/>
<reference evidence="1 2" key="1">
    <citation type="journal article" date="2019" name="Int. J. Syst. Evol. Microbiol.">
        <title>The Global Catalogue of Microorganisms (GCM) 10K type strain sequencing project: providing services to taxonomists for standard genome sequencing and annotation.</title>
        <authorList>
            <consortium name="The Broad Institute Genomics Platform"/>
            <consortium name="The Broad Institute Genome Sequencing Center for Infectious Disease"/>
            <person name="Wu L."/>
            <person name="Ma J."/>
        </authorList>
    </citation>
    <scope>NUCLEOTIDE SEQUENCE [LARGE SCALE GENOMIC DNA]</scope>
    <source>
        <strain evidence="1 2">JCM 6307</strain>
    </source>
</reference>
<evidence type="ECO:0000313" key="2">
    <source>
        <dbReference type="Proteomes" id="UP001501358"/>
    </source>
</evidence>
<dbReference type="Proteomes" id="UP001501358">
    <property type="component" value="Unassembled WGS sequence"/>
</dbReference>
<evidence type="ECO:0000313" key="1">
    <source>
        <dbReference type="EMBL" id="GAA2509488.1"/>
    </source>
</evidence>
<protein>
    <submittedName>
        <fullName evidence="1">Uncharacterized protein</fullName>
    </submittedName>
</protein>
<gene>
    <name evidence="1" type="ORF">GCM10010406_52420</name>
</gene>